<keyword evidence="7" id="KW-1185">Reference proteome</keyword>
<keyword evidence="3 5" id="KW-1133">Transmembrane helix</keyword>
<dbReference type="GO" id="GO:0015140">
    <property type="term" value="F:malate transmembrane transporter activity"/>
    <property type="evidence" value="ECO:0007669"/>
    <property type="project" value="InterPro"/>
</dbReference>
<evidence type="ECO:0000313" key="6">
    <source>
        <dbReference type="EMBL" id="TCD62929.1"/>
    </source>
</evidence>
<evidence type="ECO:0000256" key="1">
    <source>
        <dbReference type="ARBA" id="ARBA00004141"/>
    </source>
</evidence>
<reference evidence="6 7" key="1">
    <citation type="submission" date="2018-11" db="EMBL/GenBank/DDBJ databases">
        <title>Genome assembly of Steccherinum ochraceum LE-BIN_3174, the white-rot fungus of the Steccherinaceae family (The Residual Polyporoid clade, Polyporales, Basidiomycota).</title>
        <authorList>
            <person name="Fedorova T.V."/>
            <person name="Glazunova O.A."/>
            <person name="Landesman E.O."/>
            <person name="Moiseenko K.V."/>
            <person name="Psurtseva N.V."/>
            <person name="Savinova O.S."/>
            <person name="Shakhova N.V."/>
            <person name="Tyazhelova T.V."/>
            <person name="Vasina D.V."/>
        </authorList>
    </citation>
    <scope>NUCLEOTIDE SEQUENCE [LARGE SCALE GENOMIC DNA]</scope>
    <source>
        <strain evidence="6 7">LE-BIN_3174</strain>
    </source>
</reference>
<feature type="transmembrane region" description="Helical" evidence="5">
    <location>
        <begin position="109"/>
        <end position="130"/>
    </location>
</feature>
<proteinExistence type="predicted"/>
<dbReference type="PANTHER" id="PTHR31162">
    <property type="entry name" value="MALIC ACID TRANSPORT PROTEIN-RELATED"/>
    <property type="match status" value="1"/>
</dbReference>
<evidence type="ECO:0000256" key="4">
    <source>
        <dbReference type="ARBA" id="ARBA00023136"/>
    </source>
</evidence>
<feature type="transmembrane region" description="Helical" evidence="5">
    <location>
        <begin position="169"/>
        <end position="192"/>
    </location>
</feature>
<gene>
    <name evidence="6" type="ORF">EIP91_006227</name>
</gene>
<dbReference type="InterPro" id="IPR030185">
    <property type="entry name" value="Mae1"/>
</dbReference>
<dbReference type="InterPro" id="IPR004695">
    <property type="entry name" value="SLAC1/Mae1/Ssu1/TehA"/>
</dbReference>
<comment type="caution">
    <text evidence="6">The sequence shown here is derived from an EMBL/GenBank/DDBJ whole genome shotgun (WGS) entry which is preliminary data.</text>
</comment>
<dbReference type="AlphaFoldDB" id="A0A4R0REE8"/>
<evidence type="ECO:0000256" key="5">
    <source>
        <dbReference type="SAM" id="Phobius"/>
    </source>
</evidence>
<evidence type="ECO:0000256" key="2">
    <source>
        <dbReference type="ARBA" id="ARBA00022692"/>
    </source>
</evidence>
<evidence type="ECO:0000313" key="7">
    <source>
        <dbReference type="Proteomes" id="UP000292702"/>
    </source>
</evidence>
<dbReference type="EMBL" id="RWJN01000335">
    <property type="protein sequence ID" value="TCD62929.1"/>
    <property type="molecule type" value="Genomic_DNA"/>
</dbReference>
<dbReference type="Pfam" id="PF03595">
    <property type="entry name" value="SLAC1"/>
    <property type="match status" value="1"/>
</dbReference>
<keyword evidence="2 5" id="KW-0812">Transmembrane</keyword>
<dbReference type="Gene3D" id="1.50.10.150">
    <property type="entry name" value="Voltage-dependent anion channel"/>
    <property type="match status" value="1"/>
</dbReference>
<feature type="transmembrane region" description="Helical" evidence="5">
    <location>
        <begin position="280"/>
        <end position="303"/>
    </location>
</feature>
<organism evidence="6 7">
    <name type="scientific">Steccherinum ochraceum</name>
    <dbReference type="NCBI Taxonomy" id="92696"/>
    <lineage>
        <taxon>Eukaryota</taxon>
        <taxon>Fungi</taxon>
        <taxon>Dikarya</taxon>
        <taxon>Basidiomycota</taxon>
        <taxon>Agaricomycotina</taxon>
        <taxon>Agaricomycetes</taxon>
        <taxon>Polyporales</taxon>
        <taxon>Steccherinaceae</taxon>
        <taxon>Steccherinum</taxon>
    </lineage>
</organism>
<keyword evidence="4 5" id="KW-0472">Membrane</keyword>
<protein>
    <submittedName>
        <fullName evidence="6">Uncharacterized protein</fullName>
    </submittedName>
</protein>
<dbReference type="GO" id="GO:0016020">
    <property type="term" value="C:membrane"/>
    <property type="evidence" value="ECO:0007669"/>
    <property type="project" value="UniProtKB-SubCell"/>
</dbReference>
<name>A0A4R0REE8_9APHY</name>
<dbReference type="STRING" id="92696.A0A4R0REE8"/>
<comment type="subcellular location">
    <subcellularLocation>
        <location evidence="1">Membrane</location>
        <topology evidence="1">Multi-pass membrane protein</topology>
    </subcellularLocation>
</comment>
<feature type="transmembrane region" description="Helical" evidence="5">
    <location>
        <begin position="71"/>
        <end position="93"/>
    </location>
</feature>
<sequence length="452" mass="49711">MWSGDTLDDVDDAEYSDEVGKPAARVNRLSRTIHGWSWQAFPIGMGTGAVYVCLAGVDPAPPRTLRVIQTMFYFMNMGLFVINTTTLFLQLLLYPRQAKRLVTDPSKGIFVPLMVLAFATIIIGTVNYALDDDVYIPPMLVYVLFWARIARVLPHAYGMVQSTSRHDDVYSGMGVFGISDGGIVACNVLRVLDPASNQALGVMLTGYIFQGLGFFMTLFYICIYVMRIMTTGFLEGHQANGAFVACGPPGFTALALVNLGDAARSILVKHNLVSPIAGEVWFAASVLSALLLFGLALFFFAFGAIPYWFKLHKRLSEILGCWALTFPNVGWILTMRKFGDIFDLPFFTICSFIMSVFMCIAWLILFGLTVLALWKGKIFTATHEEALRDARGSKRPDLELALMANSQIGVHNATTRECTSTDGERAGEVSPTLSTAAVVSGPTRSSMVWRQS</sequence>
<evidence type="ECO:0000256" key="3">
    <source>
        <dbReference type="ARBA" id="ARBA00022989"/>
    </source>
</evidence>
<dbReference type="Proteomes" id="UP000292702">
    <property type="component" value="Unassembled WGS sequence"/>
</dbReference>
<feature type="transmembrane region" description="Helical" evidence="5">
    <location>
        <begin position="315"/>
        <end position="334"/>
    </location>
</feature>
<feature type="transmembrane region" description="Helical" evidence="5">
    <location>
        <begin position="238"/>
        <end position="260"/>
    </location>
</feature>
<feature type="transmembrane region" description="Helical" evidence="5">
    <location>
        <begin position="204"/>
        <end position="226"/>
    </location>
</feature>
<feature type="transmembrane region" description="Helical" evidence="5">
    <location>
        <begin position="346"/>
        <end position="374"/>
    </location>
</feature>
<dbReference type="InterPro" id="IPR038665">
    <property type="entry name" value="Voltage-dep_anion_channel_sf"/>
</dbReference>
<accession>A0A4R0REE8</accession>
<dbReference type="OrthoDB" id="2901184at2759"/>
<dbReference type="PANTHER" id="PTHR31162:SF0">
    <property type="entry name" value="MALIC ACID TRANSPORT PROTEIN"/>
    <property type="match status" value="1"/>
</dbReference>